<dbReference type="Proteomes" id="UP000823388">
    <property type="component" value="Chromosome 4N"/>
</dbReference>
<evidence type="ECO:0000256" key="1">
    <source>
        <dbReference type="SAM" id="Coils"/>
    </source>
</evidence>
<accession>A0A8T0T5G7</accession>
<evidence type="ECO:0008006" key="4">
    <source>
        <dbReference type="Google" id="ProtNLM"/>
    </source>
</evidence>
<dbReference type="EMBL" id="CM029044">
    <property type="protein sequence ID" value="KAG2606270.1"/>
    <property type="molecule type" value="Genomic_DNA"/>
</dbReference>
<evidence type="ECO:0000313" key="2">
    <source>
        <dbReference type="EMBL" id="KAG2606270.1"/>
    </source>
</evidence>
<reference evidence="2" key="1">
    <citation type="submission" date="2020-05" db="EMBL/GenBank/DDBJ databases">
        <title>WGS assembly of Panicum virgatum.</title>
        <authorList>
            <person name="Lovell J.T."/>
            <person name="Jenkins J."/>
            <person name="Shu S."/>
            <person name="Juenger T.E."/>
            <person name="Schmutz J."/>
        </authorList>
    </citation>
    <scope>NUCLEOTIDE SEQUENCE</scope>
    <source>
        <strain evidence="2">AP13</strain>
    </source>
</reference>
<name>A0A8T0T5G7_PANVG</name>
<protein>
    <recommendedName>
        <fullName evidence="4">Zinc finger GRF-type domain-containing protein</fullName>
    </recommendedName>
</protein>
<keyword evidence="1" id="KW-0175">Coiled coil</keyword>
<sequence>MASSSGSSHNRGSFWSAGRNVDSSSPIPYRERPLDYTPAVMCKCGAKAAMFTSWSDLHPGMRYLKCARARVVGCDFWLWVDPPHSQFVKQLLLDLRDAVRSLRQEKGALQCQLQDAERSNVALQGAFADAERSNAALQGALADARRENATIQAAYVEARRENADVDGRRDVQSL</sequence>
<feature type="coiled-coil region" evidence="1">
    <location>
        <begin position="92"/>
        <end position="161"/>
    </location>
</feature>
<comment type="caution">
    <text evidence="2">The sequence shown here is derived from an EMBL/GenBank/DDBJ whole genome shotgun (WGS) entry which is preliminary data.</text>
</comment>
<proteinExistence type="predicted"/>
<dbReference type="AlphaFoldDB" id="A0A8T0T5G7"/>
<keyword evidence="3" id="KW-1185">Reference proteome</keyword>
<gene>
    <name evidence="2" type="ORF">PVAP13_4NG229544</name>
</gene>
<evidence type="ECO:0000313" key="3">
    <source>
        <dbReference type="Proteomes" id="UP000823388"/>
    </source>
</evidence>
<dbReference type="PANTHER" id="PTHR33248">
    <property type="entry name" value="ZINC ION-BINDING PROTEIN"/>
    <property type="match status" value="1"/>
</dbReference>
<organism evidence="2 3">
    <name type="scientific">Panicum virgatum</name>
    <name type="common">Blackwell switchgrass</name>
    <dbReference type="NCBI Taxonomy" id="38727"/>
    <lineage>
        <taxon>Eukaryota</taxon>
        <taxon>Viridiplantae</taxon>
        <taxon>Streptophyta</taxon>
        <taxon>Embryophyta</taxon>
        <taxon>Tracheophyta</taxon>
        <taxon>Spermatophyta</taxon>
        <taxon>Magnoliopsida</taxon>
        <taxon>Liliopsida</taxon>
        <taxon>Poales</taxon>
        <taxon>Poaceae</taxon>
        <taxon>PACMAD clade</taxon>
        <taxon>Panicoideae</taxon>
        <taxon>Panicodae</taxon>
        <taxon>Paniceae</taxon>
        <taxon>Panicinae</taxon>
        <taxon>Panicum</taxon>
        <taxon>Panicum sect. Hiantes</taxon>
    </lineage>
</organism>